<proteinExistence type="predicted"/>
<evidence type="ECO:0000313" key="2">
    <source>
        <dbReference type="EMBL" id="ETW93218.1"/>
    </source>
</evidence>
<keyword evidence="1" id="KW-1133">Transmembrane helix</keyword>
<keyword evidence="3" id="KW-1185">Reference proteome</keyword>
<reference evidence="2 3" key="1">
    <citation type="journal article" date="2014" name="Nature">
        <title>An environmental bacterial taxon with a large and distinct metabolic repertoire.</title>
        <authorList>
            <person name="Wilson M.C."/>
            <person name="Mori T."/>
            <person name="Ruckert C."/>
            <person name="Uria A.R."/>
            <person name="Helf M.J."/>
            <person name="Takada K."/>
            <person name="Gernert C."/>
            <person name="Steffens U.A."/>
            <person name="Heycke N."/>
            <person name="Schmitt S."/>
            <person name="Rinke C."/>
            <person name="Helfrich E.J."/>
            <person name="Brachmann A.O."/>
            <person name="Gurgui C."/>
            <person name="Wakimoto T."/>
            <person name="Kracht M."/>
            <person name="Crusemann M."/>
            <person name="Hentschel U."/>
            <person name="Abe I."/>
            <person name="Matsunaga S."/>
            <person name="Kalinowski J."/>
            <person name="Takeyama H."/>
            <person name="Piel J."/>
        </authorList>
    </citation>
    <scope>NUCLEOTIDE SEQUENCE [LARGE SCALE GENOMIC DNA]</scope>
    <source>
        <strain evidence="3">TSY1</strain>
    </source>
</reference>
<comment type="caution">
    <text evidence="2">The sequence shown here is derived from an EMBL/GenBank/DDBJ whole genome shotgun (WGS) entry which is preliminary data.</text>
</comment>
<protein>
    <submittedName>
        <fullName evidence="2">Uncharacterized protein</fullName>
    </submittedName>
</protein>
<evidence type="ECO:0000256" key="1">
    <source>
        <dbReference type="SAM" id="Phobius"/>
    </source>
</evidence>
<feature type="transmembrane region" description="Helical" evidence="1">
    <location>
        <begin position="6"/>
        <end position="23"/>
    </location>
</feature>
<name>W4L542_ENTF1</name>
<dbReference type="EMBL" id="AZHW01001281">
    <property type="protein sequence ID" value="ETW93218.1"/>
    <property type="molecule type" value="Genomic_DNA"/>
</dbReference>
<evidence type="ECO:0000313" key="3">
    <source>
        <dbReference type="Proteomes" id="UP000019141"/>
    </source>
</evidence>
<organism evidence="2 3">
    <name type="scientific">Entotheonella factor</name>
    <dbReference type="NCBI Taxonomy" id="1429438"/>
    <lineage>
        <taxon>Bacteria</taxon>
        <taxon>Pseudomonadati</taxon>
        <taxon>Nitrospinota/Tectimicrobiota group</taxon>
        <taxon>Candidatus Tectimicrobiota</taxon>
        <taxon>Candidatus Entotheonellia</taxon>
        <taxon>Candidatus Entotheonellales</taxon>
        <taxon>Candidatus Entotheonellaceae</taxon>
        <taxon>Candidatus Entotheonella</taxon>
    </lineage>
</organism>
<dbReference type="HOGENOM" id="CLU_2680827_0_0_7"/>
<keyword evidence="1" id="KW-0472">Membrane</keyword>
<dbReference type="AlphaFoldDB" id="W4L542"/>
<gene>
    <name evidence="2" type="ORF">ETSY1_40170</name>
</gene>
<accession>W4L542</accession>
<sequence>MTPLTATLLLLIGMLTVAIVAVAQRKRMKREARCPHCCVRKHYYVGYVNTGHTDAQEQAPVRCKSCQLLFMVPG</sequence>
<dbReference type="Proteomes" id="UP000019141">
    <property type="component" value="Unassembled WGS sequence"/>
</dbReference>
<keyword evidence="1" id="KW-0812">Transmembrane</keyword>